<comment type="catalytic activity">
    <reaction evidence="17 18">
        <text>L-seryl-[protein] + ATP = O-phospho-L-seryl-[protein] + ADP + H(+)</text>
        <dbReference type="Rhea" id="RHEA:17989"/>
        <dbReference type="Rhea" id="RHEA-COMP:9863"/>
        <dbReference type="Rhea" id="RHEA-COMP:11604"/>
        <dbReference type="ChEBI" id="CHEBI:15378"/>
        <dbReference type="ChEBI" id="CHEBI:29999"/>
        <dbReference type="ChEBI" id="CHEBI:30616"/>
        <dbReference type="ChEBI" id="CHEBI:83421"/>
        <dbReference type="ChEBI" id="CHEBI:456216"/>
        <dbReference type="EC" id="2.7.11.1"/>
    </reaction>
</comment>
<evidence type="ECO:0000259" key="22">
    <source>
        <dbReference type="PROSITE" id="PS50026"/>
    </source>
</evidence>
<evidence type="ECO:0000256" key="4">
    <source>
        <dbReference type="ARBA" id="ARBA00022536"/>
    </source>
</evidence>
<dbReference type="CDD" id="cd00028">
    <property type="entry name" value="B_lectin"/>
    <property type="match status" value="1"/>
</dbReference>
<keyword evidence="7" id="KW-0732">Signal</keyword>
<dbReference type="SUPFAM" id="SSF51110">
    <property type="entry name" value="alpha-D-mannose-specific plant lectins"/>
    <property type="match status" value="1"/>
</dbReference>
<dbReference type="Pfam" id="PF11883">
    <property type="entry name" value="DUF3403"/>
    <property type="match status" value="1"/>
</dbReference>
<dbReference type="OMA" id="ENFEECK"/>
<dbReference type="InterPro" id="IPR008271">
    <property type="entry name" value="Ser/Thr_kinase_AS"/>
</dbReference>
<evidence type="ECO:0000256" key="11">
    <source>
        <dbReference type="ARBA" id="ARBA00022989"/>
    </source>
</evidence>
<dbReference type="PROSITE" id="PS50026">
    <property type="entry name" value="EGF_3"/>
    <property type="match status" value="1"/>
</dbReference>
<evidence type="ECO:0000256" key="12">
    <source>
        <dbReference type="ARBA" id="ARBA00023136"/>
    </source>
</evidence>
<dbReference type="Pfam" id="PF08276">
    <property type="entry name" value="PAN_2"/>
    <property type="match status" value="1"/>
</dbReference>
<dbReference type="Gene3D" id="2.90.10.10">
    <property type="entry name" value="Bulb-type lectin domain"/>
    <property type="match status" value="1"/>
</dbReference>
<dbReference type="SMART" id="SM00220">
    <property type="entry name" value="S_TKc"/>
    <property type="match status" value="1"/>
</dbReference>
<dbReference type="SMART" id="SM00108">
    <property type="entry name" value="B_lectin"/>
    <property type="match status" value="1"/>
</dbReference>
<evidence type="ECO:0000256" key="13">
    <source>
        <dbReference type="ARBA" id="ARBA00023157"/>
    </source>
</evidence>
<dbReference type="GO" id="GO:0048544">
    <property type="term" value="P:recognition of pollen"/>
    <property type="evidence" value="ECO:0007669"/>
    <property type="project" value="InterPro"/>
</dbReference>
<evidence type="ECO:0000313" key="25">
    <source>
        <dbReference type="EMBL" id="VAH64825.1"/>
    </source>
</evidence>
<evidence type="ECO:0000256" key="2">
    <source>
        <dbReference type="ARBA" id="ARBA00022475"/>
    </source>
</evidence>
<dbReference type="InterPro" id="IPR001245">
    <property type="entry name" value="Ser-Thr/Tyr_kinase_cat_dom"/>
</dbReference>
<keyword evidence="12 20" id="KW-0472">Membrane</keyword>
<dbReference type="FunFam" id="1.10.510.10:FF:000060">
    <property type="entry name" value="G-type lectin S-receptor-like serine/threonine-protein kinase"/>
    <property type="match status" value="1"/>
</dbReference>
<feature type="domain" description="Protein kinase" evidence="21">
    <location>
        <begin position="507"/>
        <end position="785"/>
    </location>
</feature>
<evidence type="ECO:0000256" key="19">
    <source>
        <dbReference type="PROSITE-ProRule" id="PRU00076"/>
    </source>
</evidence>
<dbReference type="Gene3D" id="1.10.510.10">
    <property type="entry name" value="Transferase(Phosphotransferase) domain 1"/>
    <property type="match status" value="1"/>
</dbReference>
<evidence type="ECO:0000256" key="5">
    <source>
        <dbReference type="ARBA" id="ARBA00022679"/>
    </source>
</evidence>
<feature type="transmembrane region" description="Helical" evidence="20">
    <location>
        <begin position="600"/>
        <end position="620"/>
    </location>
</feature>
<dbReference type="PROSITE" id="PS50011">
    <property type="entry name" value="PROTEIN_KINASE_DOM"/>
    <property type="match status" value="1"/>
</dbReference>
<proteinExistence type="inferred from homology"/>
<keyword evidence="15" id="KW-0325">Glycoprotein</keyword>
<keyword evidence="6 20" id="KW-0812">Transmembrane</keyword>
<evidence type="ECO:0000256" key="7">
    <source>
        <dbReference type="ARBA" id="ARBA00022729"/>
    </source>
</evidence>
<evidence type="ECO:0000256" key="9">
    <source>
        <dbReference type="ARBA" id="ARBA00022777"/>
    </source>
</evidence>
<keyword evidence="9 18" id="KW-0418">Kinase</keyword>
<dbReference type="InterPro" id="IPR000719">
    <property type="entry name" value="Prot_kinase_dom"/>
</dbReference>
<organism evidence="25 26">
    <name type="scientific">Triticum turgidum subsp. durum</name>
    <name type="common">Durum wheat</name>
    <name type="synonym">Triticum durum</name>
    <dbReference type="NCBI Taxonomy" id="4567"/>
    <lineage>
        <taxon>Eukaryota</taxon>
        <taxon>Viridiplantae</taxon>
        <taxon>Streptophyta</taxon>
        <taxon>Embryophyta</taxon>
        <taxon>Tracheophyta</taxon>
        <taxon>Spermatophyta</taxon>
        <taxon>Magnoliopsida</taxon>
        <taxon>Liliopsida</taxon>
        <taxon>Poales</taxon>
        <taxon>Poaceae</taxon>
        <taxon>BOP clade</taxon>
        <taxon>Pooideae</taxon>
        <taxon>Triticodae</taxon>
        <taxon>Triticeae</taxon>
        <taxon>Triticinae</taxon>
        <taxon>Triticum</taxon>
    </lineage>
</organism>
<gene>
    <name evidence="25" type="ORF">TRITD_3Av1G202040</name>
</gene>
<reference evidence="25 26" key="1">
    <citation type="submission" date="2017-09" db="EMBL/GenBank/DDBJ databases">
        <authorList>
            <consortium name="International Durum Wheat Genome Sequencing Consortium (IDWGSC)"/>
            <person name="Milanesi L."/>
        </authorList>
    </citation>
    <scope>NUCLEOTIDE SEQUENCE [LARGE SCALE GENOMIC DNA]</scope>
    <source>
        <strain evidence="26">cv. Svevo</strain>
    </source>
</reference>
<evidence type="ECO:0000256" key="14">
    <source>
        <dbReference type="ARBA" id="ARBA00023170"/>
    </source>
</evidence>
<dbReference type="InterPro" id="IPR024171">
    <property type="entry name" value="SRK-like_kinase"/>
</dbReference>
<protein>
    <recommendedName>
        <fullName evidence="18">Receptor-like serine/threonine-protein kinase</fullName>
        <ecNumber evidence="18">2.7.11.1</ecNumber>
    </recommendedName>
</protein>
<accession>A0A9R0RS24</accession>
<dbReference type="InterPro" id="IPR003609">
    <property type="entry name" value="Pan_app"/>
</dbReference>
<dbReference type="InterPro" id="IPR021820">
    <property type="entry name" value="S-locus_recpt_kinase_C"/>
</dbReference>
<feature type="domain" description="EGF-like" evidence="22">
    <location>
        <begin position="287"/>
        <end position="328"/>
    </location>
</feature>
<feature type="domain" description="Apple" evidence="24">
    <location>
        <begin position="342"/>
        <end position="425"/>
    </location>
</feature>
<name>A0A9R0RS24_TRITD</name>
<evidence type="ECO:0000256" key="6">
    <source>
        <dbReference type="ARBA" id="ARBA00022692"/>
    </source>
</evidence>
<keyword evidence="3 18" id="KW-0723">Serine/threonine-protein kinase</keyword>
<evidence type="ECO:0000256" key="8">
    <source>
        <dbReference type="ARBA" id="ARBA00022741"/>
    </source>
</evidence>
<comment type="catalytic activity">
    <reaction evidence="16 18">
        <text>L-threonyl-[protein] + ATP = O-phospho-L-threonyl-[protein] + ADP + H(+)</text>
        <dbReference type="Rhea" id="RHEA:46608"/>
        <dbReference type="Rhea" id="RHEA-COMP:11060"/>
        <dbReference type="Rhea" id="RHEA-COMP:11605"/>
        <dbReference type="ChEBI" id="CHEBI:15378"/>
        <dbReference type="ChEBI" id="CHEBI:30013"/>
        <dbReference type="ChEBI" id="CHEBI:30616"/>
        <dbReference type="ChEBI" id="CHEBI:61977"/>
        <dbReference type="ChEBI" id="CHEBI:456216"/>
        <dbReference type="EC" id="2.7.11.1"/>
    </reaction>
</comment>
<keyword evidence="2" id="KW-1003">Cell membrane</keyword>
<dbReference type="PROSITE" id="PS50948">
    <property type="entry name" value="PAN"/>
    <property type="match status" value="1"/>
</dbReference>
<dbReference type="Pfam" id="PF07714">
    <property type="entry name" value="PK_Tyr_Ser-Thr"/>
    <property type="match status" value="1"/>
</dbReference>
<dbReference type="FunFam" id="3.30.200.20:FF:000195">
    <property type="entry name" value="G-type lectin S-receptor-like serine/threonine-protein kinase"/>
    <property type="match status" value="1"/>
</dbReference>
<dbReference type="Proteomes" id="UP000324705">
    <property type="component" value="Chromosome 3A"/>
</dbReference>
<dbReference type="InterPro" id="IPR000858">
    <property type="entry name" value="S_locus_glycoprot_dom"/>
</dbReference>
<keyword evidence="13" id="KW-1015">Disulfide bond</keyword>
<dbReference type="InterPro" id="IPR036426">
    <property type="entry name" value="Bulb-type_lectin_dom_sf"/>
</dbReference>
<evidence type="ECO:0000256" key="18">
    <source>
        <dbReference type="PIRNR" id="PIRNR000641"/>
    </source>
</evidence>
<dbReference type="Pfam" id="PF01453">
    <property type="entry name" value="B_lectin"/>
    <property type="match status" value="1"/>
</dbReference>
<evidence type="ECO:0000259" key="21">
    <source>
        <dbReference type="PROSITE" id="PS50011"/>
    </source>
</evidence>
<evidence type="ECO:0000256" key="15">
    <source>
        <dbReference type="ARBA" id="ARBA00023180"/>
    </source>
</evidence>
<keyword evidence="10 18" id="KW-0067">ATP-binding</keyword>
<dbReference type="GO" id="GO:0005524">
    <property type="term" value="F:ATP binding"/>
    <property type="evidence" value="ECO:0007669"/>
    <property type="project" value="UniProtKB-KW"/>
</dbReference>
<dbReference type="InterPro" id="IPR001480">
    <property type="entry name" value="Bulb-type_lectin_dom"/>
</dbReference>
<evidence type="ECO:0000256" key="20">
    <source>
        <dbReference type="SAM" id="Phobius"/>
    </source>
</evidence>
<dbReference type="CDD" id="cd14066">
    <property type="entry name" value="STKc_IRAK"/>
    <property type="match status" value="1"/>
</dbReference>
<keyword evidence="26" id="KW-1185">Reference proteome</keyword>
<keyword evidence="8 18" id="KW-0547">Nucleotide-binding</keyword>
<dbReference type="EC" id="2.7.11.1" evidence="18"/>
<evidence type="ECO:0000313" key="26">
    <source>
        <dbReference type="Proteomes" id="UP000324705"/>
    </source>
</evidence>
<dbReference type="PROSITE" id="PS00108">
    <property type="entry name" value="PROTEIN_KINASE_ST"/>
    <property type="match status" value="1"/>
</dbReference>
<keyword evidence="5 18" id="KW-0808">Transferase</keyword>
<dbReference type="PANTHER" id="PTHR27002">
    <property type="entry name" value="RECEPTOR-LIKE SERINE/THREONINE-PROTEIN KINASE SD1-8"/>
    <property type="match status" value="1"/>
</dbReference>
<dbReference type="PIRSF" id="PIRSF000641">
    <property type="entry name" value="SRK"/>
    <property type="match status" value="1"/>
</dbReference>
<dbReference type="GO" id="GO:0004674">
    <property type="term" value="F:protein serine/threonine kinase activity"/>
    <property type="evidence" value="ECO:0007669"/>
    <property type="project" value="UniProtKB-KW"/>
</dbReference>
<keyword evidence="14" id="KW-0675">Receptor</keyword>
<evidence type="ECO:0000256" key="17">
    <source>
        <dbReference type="ARBA" id="ARBA00048679"/>
    </source>
</evidence>
<comment type="subcellular location">
    <subcellularLocation>
        <location evidence="1">Cell membrane</location>
        <topology evidence="1">Single-pass type I membrane protein</topology>
    </subcellularLocation>
</comment>
<keyword evidence="11 20" id="KW-1133">Transmembrane helix</keyword>
<dbReference type="PROSITE" id="PS50927">
    <property type="entry name" value="BULB_LECTIN"/>
    <property type="match status" value="1"/>
</dbReference>
<dbReference type="GO" id="GO:0005886">
    <property type="term" value="C:plasma membrane"/>
    <property type="evidence" value="ECO:0007669"/>
    <property type="project" value="UniProtKB-SubCell"/>
</dbReference>
<dbReference type="GO" id="GO:0051707">
    <property type="term" value="P:response to other organism"/>
    <property type="evidence" value="ECO:0007669"/>
    <property type="project" value="UniProtKB-ARBA"/>
</dbReference>
<dbReference type="Pfam" id="PF00954">
    <property type="entry name" value="S_locus_glycop"/>
    <property type="match status" value="1"/>
</dbReference>
<dbReference type="Gene3D" id="3.30.200.20">
    <property type="entry name" value="Phosphorylase Kinase, domain 1"/>
    <property type="match status" value="1"/>
</dbReference>
<evidence type="ECO:0000256" key="10">
    <source>
        <dbReference type="ARBA" id="ARBA00022840"/>
    </source>
</evidence>
<evidence type="ECO:0000259" key="24">
    <source>
        <dbReference type="PROSITE" id="PS50948"/>
    </source>
</evidence>
<dbReference type="PANTHER" id="PTHR27002:SF897">
    <property type="entry name" value="RECEPTOR-LIKE SERINE_THREONINE-PROTEIN KINASE"/>
    <property type="match status" value="1"/>
</dbReference>
<dbReference type="InterPro" id="IPR000742">
    <property type="entry name" value="EGF"/>
</dbReference>
<keyword evidence="4 19" id="KW-0245">EGF-like domain</keyword>
<dbReference type="AlphaFoldDB" id="A0A9R0RS24"/>
<comment type="caution">
    <text evidence="19">Lacks conserved residue(s) required for the propagation of feature annotation.</text>
</comment>
<evidence type="ECO:0000259" key="23">
    <source>
        <dbReference type="PROSITE" id="PS50927"/>
    </source>
</evidence>
<dbReference type="Gramene" id="TRITD3Av1G202040.8">
    <property type="protein sequence ID" value="TRITD3Av1G202040.8"/>
    <property type="gene ID" value="TRITD3Av1G202040"/>
</dbReference>
<dbReference type="EMBL" id="LT934115">
    <property type="protein sequence ID" value="VAH64825.1"/>
    <property type="molecule type" value="Genomic_DNA"/>
</dbReference>
<evidence type="ECO:0000256" key="1">
    <source>
        <dbReference type="ARBA" id="ARBA00004251"/>
    </source>
</evidence>
<evidence type="ECO:0000256" key="3">
    <source>
        <dbReference type="ARBA" id="ARBA00022527"/>
    </source>
</evidence>
<feature type="transmembrane region" description="Helical" evidence="20">
    <location>
        <begin position="436"/>
        <end position="457"/>
    </location>
</feature>
<sequence>MLVEISYLKKCTVVVLLIPSVLAIRCFSATTPRDTIAFNESISDGQSLVSSDKKFVLGFFSPGASSHRYIGIWYNSTPNGTVVWVANRNDPVYDKSGVLKFDDVGNLIVQNGTGSSSIVAFGSGMGVRDREAAILYTGNLVLRSMANHSNIIWDSFAYPTDTWLPGMNITLRNLLKSWKSYDDPATGDYTFGFGPSIINKSASQFIINWNRNSFWTSASWNGDTNSLIPELKSMSIIPVSFQCDNLTCMYTPNPAGIMTKIVLDQSGSLNITQIDPETKLWTLLWRHPDSCDVSNLCGVNGVCNNSMSVSASESICRCPEGFAAQDQSNSRKGCTRQTPLQCNGDRFIDMLNMTVPGNRQKLSVVGKSGNRQKLSVMEKSECEFACMKSCSCTAYAHSLSDGCSLWHGNLTNLQDGVETLHLRIAASELHGHKMLWIAYILPPVAFLVFCLISFIWIRRRKNKGKRKQPDHPLVMTSDVMKLWESEDTGSHFMMLSFSQIENATDNFSTENKLGEGGFGPVYKGNLPNGQDVAVKRLAANSGQGLPEFKNEILLIAKLQHSNLVGLLGCCIDGEEMLLIYEYMPNKSLDFFLFDQSRRAFLVWAMRLNIIEGIAQGLIYLHKHSRLRIIHRDLKPSNILLDTDMNPKISDFGMARIFDPKGGLANTKRVVGTYGYMAPEYAMAGIFSVKSDVFSYGVLLLEIVSGLRNAAAHGHGNSLNLLGHAWELWKEGRWRELIDKSLHGACPENMVLRCIHVGLLCVQENAADRPSMAEVISMITSENATLPAPKQPGFVSMLLPTEADVPEGSCSLNDLSITGLDGR</sequence>
<comment type="similarity">
    <text evidence="18">Belongs to the protein kinase superfamily. Ser/Thr protein kinase family.</text>
</comment>
<evidence type="ECO:0000256" key="16">
    <source>
        <dbReference type="ARBA" id="ARBA00047899"/>
    </source>
</evidence>
<dbReference type="CDD" id="cd01098">
    <property type="entry name" value="PAN_AP_plant"/>
    <property type="match status" value="1"/>
</dbReference>
<dbReference type="InterPro" id="IPR011009">
    <property type="entry name" value="Kinase-like_dom_sf"/>
</dbReference>
<feature type="domain" description="Bulb-type lectin" evidence="23">
    <location>
        <begin position="33"/>
        <end position="155"/>
    </location>
</feature>
<dbReference type="SUPFAM" id="SSF56112">
    <property type="entry name" value="Protein kinase-like (PK-like)"/>
    <property type="match status" value="1"/>
</dbReference>